<comment type="similarity">
    <text evidence="1">Belongs to the mTERF family.</text>
</comment>
<dbReference type="CTD" id="51001"/>
<organism evidence="3 4">
    <name type="scientific">Dinoponera quadriceps</name>
    <name type="common">South American ant</name>
    <dbReference type="NCBI Taxonomy" id="609295"/>
    <lineage>
        <taxon>Eukaryota</taxon>
        <taxon>Metazoa</taxon>
        <taxon>Ecdysozoa</taxon>
        <taxon>Arthropoda</taxon>
        <taxon>Hexapoda</taxon>
        <taxon>Insecta</taxon>
        <taxon>Pterygota</taxon>
        <taxon>Neoptera</taxon>
        <taxon>Endopterygota</taxon>
        <taxon>Hymenoptera</taxon>
        <taxon>Apocrita</taxon>
        <taxon>Aculeata</taxon>
        <taxon>Formicoidea</taxon>
        <taxon>Formicidae</taxon>
        <taxon>Ponerinae</taxon>
        <taxon>Ponerini</taxon>
        <taxon>Dinoponera</taxon>
    </lineage>
</organism>
<evidence type="ECO:0000313" key="3">
    <source>
        <dbReference type="Proteomes" id="UP000515204"/>
    </source>
</evidence>
<dbReference type="GO" id="GO:0006390">
    <property type="term" value="P:mitochondrial transcription"/>
    <property type="evidence" value="ECO:0007669"/>
    <property type="project" value="TreeGrafter"/>
</dbReference>
<gene>
    <name evidence="4" type="primary">LOC106746844</name>
</gene>
<protein>
    <submittedName>
        <fullName evidence="4">Transcription termination factor 3, mitochondrial</fullName>
    </submittedName>
</protein>
<evidence type="ECO:0000313" key="4">
    <source>
        <dbReference type="RefSeq" id="XP_014479407.1"/>
    </source>
</evidence>
<dbReference type="InterPro" id="IPR038538">
    <property type="entry name" value="MTERF_sf"/>
</dbReference>
<evidence type="ECO:0000256" key="2">
    <source>
        <dbReference type="ARBA" id="ARBA00022946"/>
    </source>
</evidence>
<dbReference type="PANTHER" id="PTHR13068:SF112">
    <property type="entry name" value="TRANSCRIPTION TERMINATION FACTOR 3, MITOCHONDRIAL"/>
    <property type="match status" value="1"/>
</dbReference>
<dbReference type="SMART" id="SM00733">
    <property type="entry name" value="Mterf"/>
    <property type="match status" value="5"/>
</dbReference>
<name>A0A6P3XMB7_DINQU</name>
<evidence type="ECO:0000256" key="1">
    <source>
        <dbReference type="ARBA" id="ARBA00007692"/>
    </source>
</evidence>
<dbReference type="GeneID" id="106746844"/>
<keyword evidence="2" id="KW-0809">Transit peptide</keyword>
<reference evidence="4" key="1">
    <citation type="submission" date="2025-08" db="UniProtKB">
        <authorList>
            <consortium name="RefSeq"/>
        </authorList>
    </citation>
    <scope>IDENTIFICATION</scope>
</reference>
<proteinExistence type="inferred from homology"/>
<keyword evidence="3" id="KW-1185">Reference proteome</keyword>
<dbReference type="Gene3D" id="1.25.70.10">
    <property type="entry name" value="Transcription termination factor 3, mitochondrial"/>
    <property type="match status" value="1"/>
</dbReference>
<dbReference type="GO" id="GO:0005739">
    <property type="term" value="C:mitochondrion"/>
    <property type="evidence" value="ECO:0007669"/>
    <property type="project" value="TreeGrafter"/>
</dbReference>
<dbReference type="PANTHER" id="PTHR13068">
    <property type="entry name" value="CGI-12 PROTEIN-RELATED"/>
    <property type="match status" value="1"/>
</dbReference>
<dbReference type="InterPro" id="IPR003690">
    <property type="entry name" value="MTERF"/>
</dbReference>
<dbReference type="GO" id="GO:0061668">
    <property type="term" value="P:mitochondrial ribosome assembly"/>
    <property type="evidence" value="ECO:0007669"/>
    <property type="project" value="TreeGrafter"/>
</dbReference>
<dbReference type="AlphaFoldDB" id="A0A6P3XMB7"/>
<sequence length="405" mass="47156">MLFQRFYSILSAARPARNITTNLTTRFIWRNNRLQQCLSRENNDDSADVKLSNPNISSEDTKRFDDGGYTLEVAHSSNDNVVNAALPSRIQPITIAPCDNFLDDDDDITLPKPLDVCTEDLSDIGPYLTPTFTFAKYANKSKTIQKLVKLGVELYKLESEEGMINYILGLDFERDMKPYIMFLSDCGVPADQLGHFITKNPHIFKEDMDDLHTRIRYLRAHEFSIDMIKTIICKNPRWLLHSTKDIDGRFGYFQTNFHLNGNQVRILAVKGPKVITYKMLHIIANTFSIREEMQFNRIQVKQLLLRMPKLWTKNRENLMRTFEYAHDEMMLPLDFIVQSPHILLCRKARLQQRHMFLVELKKAQYDPTKPLYVSLRALVEGTDVDFCRNIAMTSVDMYNAFLKTF</sequence>
<dbReference type="RefSeq" id="XP_014479407.1">
    <property type="nucleotide sequence ID" value="XM_014623921.1"/>
</dbReference>
<dbReference type="KEGG" id="dqu:106746844"/>
<dbReference type="Pfam" id="PF02536">
    <property type="entry name" value="mTERF"/>
    <property type="match status" value="1"/>
</dbReference>
<dbReference type="OrthoDB" id="637682at2759"/>
<accession>A0A6P3XMB7</accession>
<dbReference type="GO" id="GO:0003676">
    <property type="term" value="F:nucleic acid binding"/>
    <property type="evidence" value="ECO:0007669"/>
    <property type="project" value="InterPro"/>
</dbReference>
<dbReference type="Proteomes" id="UP000515204">
    <property type="component" value="Unplaced"/>
</dbReference>